<keyword evidence="2 6" id="KW-0812">Transmembrane</keyword>
<name>A0A0U3M0G6_STRGL</name>
<evidence type="ECO:0000256" key="3">
    <source>
        <dbReference type="ARBA" id="ARBA00022989"/>
    </source>
</evidence>
<accession>A0A0U3M0G6</accession>
<evidence type="ECO:0000256" key="4">
    <source>
        <dbReference type="ARBA" id="ARBA00023136"/>
    </source>
</evidence>
<feature type="transmembrane region" description="Helical" evidence="6">
    <location>
        <begin position="42"/>
        <end position="62"/>
    </location>
</feature>
<evidence type="ECO:0000259" key="7">
    <source>
        <dbReference type="PROSITE" id="PS51012"/>
    </source>
</evidence>
<keyword evidence="6" id="KW-0813">Transport</keyword>
<dbReference type="GeneID" id="27785673"/>
<organism evidence="8 9">
    <name type="scientific">Streptomyces globisporus C-1027</name>
    <dbReference type="NCBI Taxonomy" id="1172567"/>
    <lineage>
        <taxon>Bacteria</taxon>
        <taxon>Bacillati</taxon>
        <taxon>Actinomycetota</taxon>
        <taxon>Actinomycetes</taxon>
        <taxon>Kitasatosporales</taxon>
        <taxon>Streptomycetaceae</taxon>
        <taxon>Streptomyces</taxon>
    </lineage>
</organism>
<evidence type="ECO:0000313" key="9">
    <source>
        <dbReference type="Proteomes" id="UP000064183"/>
    </source>
</evidence>
<gene>
    <name evidence="8" type="ORF">WQO_25060</name>
</gene>
<dbReference type="Proteomes" id="UP000064183">
    <property type="component" value="Chromosome"/>
</dbReference>
<dbReference type="InterPro" id="IPR000412">
    <property type="entry name" value="ABC_2_transport"/>
</dbReference>
<comment type="similarity">
    <text evidence="6">Belongs to the ABC-2 integral membrane protein family.</text>
</comment>
<protein>
    <recommendedName>
        <fullName evidence="6">Transport permease protein</fullName>
    </recommendedName>
</protein>
<dbReference type="GO" id="GO:0140359">
    <property type="term" value="F:ABC-type transporter activity"/>
    <property type="evidence" value="ECO:0007669"/>
    <property type="project" value="InterPro"/>
</dbReference>
<feature type="domain" description="ABC transmembrane type-2" evidence="7">
    <location>
        <begin position="40"/>
        <end position="266"/>
    </location>
</feature>
<dbReference type="InterPro" id="IPR013525">
    <property type="entry name" value="ABC2_TM"/>
</dbReference>
<reference evidence="8 9" key="1">
    <citation type="journal article" date="2012" name="J. Bacteriol.">
        <title>Draft genome sequence of Streptomyces globisporus C-1027, which produces an antitumor antibiotic consisting of a nine-membered enediyne with a chromoprotein.</title>
        <authorList>
            <person name="Wang L."/>
            <person name="Wang S."/>
            <person name="He Q."/>
            <person name="Yu T."/>
            <person name="Li Q."/>
            <person name="Hong B."/>
        </authorList>
    </citation>
    <scope>NUCLEOTIDE SEQUENCE [LARGE SCALE GENOMIC DNA]</scope>
    <source>
        <strain evidence="8 9">C-1027</strain>
    </source>
</reference>
<keyword evidence="5" id="KW-0046">Antibiotic resistance</keyword>
<evidence type="ECO:0000256" key="2">
    <source>
        <dbReference type="ARBA" id="ARBA00022692"/>
    </source>
</evidence>
<keyword evidence="3 6" id="KW-1133">Transmembrane helix</keyword>
<dbReference type="AlphaFoldDB" id="A0A0U3M0G6"/>
<feature type="transmembrane region" description="Helical" evidence="6">
    <location>
        <begin position="242"/>
        <end position="263"/>
    </location>
</feature>
<dbReference type="KEGG" id="sgb:WQO_25060"/>
<keyword evidence="4 6" id="KW-0472">Membrane</keyword>
<keyword evidence="6" id="KW-1003">Cell membrane</keyword>
<dbReference type="PANTHER" id="PTHR43027:SF2">
    <property type="entry name" value="TRANSPORT PERMEASE PROTEIN"/>
    <property type="match status" value="1"/>
</dbReference>
<proteinExistence type="inferred from homology"/>
<dbReference type="STRING" id="1172567.WQO_25060"/>
<evidence type="ECO:0000256" key="6">
    <source>
        <dbReference type="RuleBase" id="RU361157"/>
    </source>
</evidence>
<dbReference type="InterPro" id="IPR052902">
    <property type="entry name" value="ABC-2_transporter"/>
</dbReference>
<feature type="transmembrane region" description="Helical" evidence="6">
    <location>
        <begin position="159"/>
        <end position="180"/>
    </location>
</feature>
<dbReference type="PANTHER" id="PTHR43027">
    <property type="entry name" value="DOXORUBICIN RESISTANCE ABC TRANSPORTER PERMEASE PROTEIN DRRC-RELATED"/>
    <property type="match status" value="1"/>
</dbReference>
<feature type="transmembrane region" description="Helical" evidence="6">
    <location>
        <begin position="187"/>
        <end position="206"/>
    </location>
</feature>
<feature type="transmembrane region" description="Helical" evidence="6">
    <location>
        <begin position="120"/>
        <end position="147"/>
    </location>
</feature>
<dbReference type="Pfam" id="PF01061">
    <property type="entry name" value="ABC2_membrane"/>
    <property type="match status" value="1"/>
</dbReference>
<dbReference type="PROSITE" id="PS51012">
    <property type="entry name" value="ABC_TM2"/>
    <property type="match status" value="1"/>
</dbReference>
<evidence type="ECO:0000256" key="5">
    <source>
        <dbReference type="ARBA" id="ARBA00023251"/>
    </source>
</evidence>
<dbReference type="EMBL" id="CP013738">
    <property type="protein sequence ID" value="ALU96306.1"/>
    <property type="molecule type" value="Genomic_DNA"/>
</dbReference>
<sequence>MPTETTTAPATAPMPRVSRRRGPASAVLIAETRLFFREPGNLFWILAFPSVLLVILGFIPAFKEAQDDLGGRRVIDLYVPISILLAMITAAVQAMPPVLTAYRERGILRRMSVTPVRPSALLSAQILLHGAACLASALLVTAVGRIAYGVALPEQLPGYLLALLLAVAAALTLGSVICAVSRTAKAATAFGTGAYLVMMFSAGVWLPVQAMPDALRRIVEVTPFGAASQALEQAASGSWPGWIHLGILALWTVVLGTAATRLFRWQ</sequence>
<evidence type="ECO:0000256" key="1">
    <source>
        <dbReference type="ARBA" id="ARBA00004141"/>
    </source>
</evidence>
<feature type="transmembrane region" description="Helical" evidence="6">
    <location>
        <begin position="77"/>
        <end position="99"/>
    </location>
</feature>
<dbReference type="GO" id="GO:0046677">
    <property type="term" value="P:response to antibiotic"/>
    <property type="evidence" value="ECO:0007669"/>
    <property type="project" value="UniProtKB-KW"/>
</dbReference>
<evidence type="ECO:0000313" key="8">
    <source>
        <dbReference type="EMBL" id="ALU96306.1"/>
    </source>
</evidence>
<dbReference type="PIRSF" id="PIRSF006648">
    <property type="entry name" value="DrrB"/>
    <property type="match status" value="1"/>
</dbReference>
<dbReference type="GO" id="GO:0043190">
    <property type="term" value="C:ATP-binding cassette (ABC) transporter complex"/>
    <property type="evidence" value="ECO:0007669"/>
    <property type="project" value="InterPro"/>
</dbReference>
<comment type="subcellular location">
    <subcellularLocation>
        <location evidence="6">Cell membrane</location>
        <topology evidence="6">Multi-pass membrane protein</topology>
    </subcellularLocation>
    <subcellularLocation>
        <location evidence="1">Membrane</location>
        <topology evidence="1">Multi-pass membrane protein</topology>
    </subcellularLocation>
</comment>
<dbReference type="InterPro" id="IPR047817">
    <property type="entry name" value="ABC2_TM_bact-type"/>
</dbReference>
<dbReference type="RefSeq" id="WP_010060071.1">
    <property type="nucleotide sequence ID" value="NZ_CP013738.1"/>
</dbReference>